<feature type="compositionally biased region" description="Pro residues" evidence="6">
    <location>
        <begin position="206"/>
        <end position="219"/>
    </location>
</feature>
<evidence type="ECO:0000256" key="6">
    <source>
        <dbReference type="SAM" id="MobiDB-lite"/>
    </source>
</evidence>
<dbReference type="PROSITE" id="PS51667">
    <property type="entry name" value="WRC"/>
    <property type="match status" value="2"/>
</dbReference>
<dbReference type="GO" id="GO:0006355">
    <property type="term" value="P:regulation of DNA-templated transcription"/>
    <property type="evidence" value="ECO:0007669"/>
    <property type="project" value="InterPro"/>
</dbReference>
<evidence type="ECO:0000313" key="9">
    <source>
        <dbReference type="EMBL" id="GMN43040.1"/>
    </source>
</evidence>
<dbReference type="Gramene" id="FCD_00013612-RA">
    <property type="protein sequence ID" value="FCD_00013612-RA:cds"/>
    <property type="gene ID" value="FCD_00013612"/>
</dbReference>
<comment type="subcellular location">
    <subcellularLocation>
        <location evidence="1 5">Nucleus</location>
    </subcellularLocation>
</comment>
<evidence type="ECO:0000256" key="1">
    <source>
        <dbReference type="ARBA" id="ARBA00004123"/>
    </source>
</evidence>
<keyword evidence="5" id="KW-0804">Transcription</keyword>
<comment type="function">
    <text evidence="5">Transcription activator.</text>
</comment>
<dbReference type="AlphaFoldDB" id="A0AA87ZZZ9"/>
<dbReference type="Pfam" id="PF08880">
    <property type="entry name" value="QLQ"/>
    <property type="match status" value="1"/>
</dbReference>
<evidence type="ECO:0000256" key="3">
    <source>
        <dbReference type="ARBA" id="ARBA00023242"/>
    </source>
</evidence>
<dbReference type="InterPro" id="IPR014977">
    <property type="entry name" value="WRC_dom"/>
</dbReference>
<gene>
    <name evidence="9" type="ORF">TIFTF001_012235</name>
</gene>
<feature type="compositionally biased region" description="Low complexity" evidence="6">
    <location>
        <begin position="234"/>
        <end position="249"/>
    </location>
</feature>
<dbReference type="InterPro" id="IPR014978">
    <property type="entry name" value="Gln-Leu-Gln_QLQ"/>
</dbReference>
<feature type="region of interest" description="Disordered" evidence="6">
    <location>
        <begin position="174"/>
        <end position="249"/>
    </location>
</feature>
<dbReference type="PANTHER" id="PTHR31602:SF81">
    <property type="entry name" value="GROWTH-REGULATING FACTOR 9"/>
    <property type="match status" value="1"/>
</dbReference>
<evidence type="ECO:0000259" key="7">
    <source>
        <dbReference type="PROSITE" id="PS51666"/>
    </source>
</evidence>
<keyword evidence="3 5" id="KW-0539">Nucleus</keyword>
<accession>A0AA87ZZZ9</accession>
<name>A0AA87ZZZ9_FICCA</name>
<feature type="region of interest" description="Disordered" evidence="6">
    <location>
        <begin position="410"/>
        <end position="464"/>
    </location>
</feature>
<dbReference type="EMBL" id="BTGU01000015">
    <property type="protein sequence ID" value="GMN43040.1"/>
    <property type="molecule type" value="Genomic_DNA"/>
</dbReference>
<evidence type="ECO:0000259" key="8">
    <source>
        <dbReference type="PROSITE" id="PS51667"/>
    </source>
</evidence>
<evidence type="ECO:0000313" key="10">
    <source>
        <dbReference type="Proteomes" id="UP001187192"/>
    </source>
</evidence>
<comment type="caution">
    <text evidence="9">The sequence shown here is derived from an EMBL/GenBank/DDBJ whole genome shotgun (WGS) entry which is preliminary data.</text>
</comment>
<keyword evidence="10" id="KW-1185">Reference proteome</keyword>
<dbReference type="PANTHER" id="PTHR31602">
    <property type="entry name" value="GROWTH-REGULATING FACTOR 5"/>
    <property type="match status" value="1"/>
</dbReference>
<evidence type="ECO:0000256" key="5">
    <source>
        <dbReference type="RuleBase" id="RU367127"/>
    </source>
</evidence>
<comment type="similarity">
    <text evidence="2 5">Belongs to the GRF family.</text>
</comment>
<dbReference type="GO" id="GO:0099402">
    <property type="term" value="P:plant organ development"/>
    <property type="evidence" value="ECO:0007669"/>
    <property type="project" value="UniProtKB-ARBA"/>
</dbReference>
<organism evidence="9 10">
    <name type="scientific">Ficus carica</name>
    <name type="common">Common fig</name>
    <dbReference type="NCBI Taxonomy" id="3494"/>
    <lineage>
        <taxon>Eukaryota</taxon>
        <taxon>Viridiplantae</taxon>
        <taxon>Streptophyta</taxon>
        <taxon>Embryophyta</taxon>
        <taxon>Tracheophyta</taxon>
        <taxon>Spermatophyta</taxon>
        <taxon>Magnoliopsida</taxon>
        <taxon>eudicotyledons</taxon>
        <taxon>Gunneridae</taxon>
        <taxon>Pentapetalae</taxon>
        <taxon>rosids</taxon>
        <taxon>fabids</taxon>
        <taxon>Rosales</taxon>
        <taxon>Moraceae</taxon>
        <taxon>Ficeae</taxon>
        <taxon>Ficus</taxon>
    </lineage>
</organism>
<proteinExistence type="inferred from homology"/>
<keyword evidence="5" id="KW-0010">Activator</keyword>
<feature type="compositionally biased region" description="Low complexity" evidence="6">
    <location>
        <begin position="444"/>
        <end position="455"/>
    </location>
</feature>
<evidence type="ECO:0000256" key="4">
    <source>
        <dbReference type="PROSITE-ProRule" id="PRU01002"/>
    </source>
</evidence>
<comment type="caution">
    <text evidence="4">Lacks conserved residue(s) required for the propagation of feature annotation.</text>
</comment>
<comment type="domain">
    <text evidence="5">The QLQ domain and WRC domain may be involved in protein-protein interaction and DNA-binding, respectively.</text>
</comment>
<evidence type="ECO:0000256" key="2">
    <source>
        <dbReference type="ARBA" id="ARBA00008122"/>
    </source>
</evidence>
<sequence>MPKPMTCPDLFLYCLPHKHLLLGACITLPIGAPTDTVSGGGVGKKEWTVVMREEKKISKVKEESCPLINPGFTQPQLQELQHQTLIHRYIAAGLPVPFHLVLPIWKSFASSLGSSPFAIFKQFPSFIGISPKGLDYRHVMESDPGRCRRTDGKKWRCSKNVVADQKYCERHIHRGRQRSRKLVEASDVASTSNPTTTMPKKSKVKSPPPPPPPPPPPNPSSSLLGLQLMTPSDNVNRGSSTTTTSNLSNKRVSYVTSPYIAANTNSGTITSAIATNNSSPVLTSTKSSQNVGRYMGEMCYGNASTNKNISVGGNLLPALGFSPRSVLQVVCRNGLGIDIQNGVEREPGRCRRTDGKKWRCRRDVIPDQKYCARHMHRGVKKPAKAIEPTTSSADTNTVPLPLATATATFCRTDRPTPNTNLSISIPTSPPPPTCKDEKSESGNSSDTTITDTTISAYTVGKVPS</sequence>
<dbReference type="Pfam" id="PF08879">
    <property type="entry name" value="WRC"/>
    <property type="match status" value="2"/>
</dbReference>
<protein>
    <recommendedName>
        <fullName evidence="5">Growth-regulating factor</fullName>
    </recommendedName>
</protein>
<dbReference type="PROSITE" id="PS51666">
    <property type="entry name" value="QLQ"/>
    <property type="match status" value="1"/>
</dbReference>
<dbReference type="SMART" id="SM00951">
    <property type="entry name" value="QLQ"/>
    <property type="match status" value="1"/>
</dbReference>
<dbReference type="InterPro" id="IPR031137">
    <property type="entry name" value="GRF"/>
</dbReference>
<keyword evidence="5" id="KW-0805">Transcription regulation</keyword>
<feature type="domain" description="WRC" evidence="8">
    <location>
        <begin position="141"/>
        <end position="185"/>
    </location>
</feature>
<feature type="domain" description="QLQ" evidence="7">
    <location>
        <begin position="71"/>
        <end position="106"/>
    </location>
</feature>
<feature type="domain" description="WRC" evidence="8">
    <location>
        <begin position="344"/>
        <end position="388"/>
    </location>
</feature>
<dbReference type="Proteomes" id="UP001187192">
    <property type="component" value="Unassembled WGS sequence"/>
</dbReference>
<dbReference type="GO" id="GO:0005634">
    <property type="term" value="C:nucleus"/>
    <property type="evidence" value="ECO:0007669"/>
    <property type="project" value="UniProtKB-SubCell"/>
</dbReference>
<feature type="compositionally biased region" description="Polar residues" evidence="6">
    <location>
        <begin position="188"/>
        <end position="198"/>
    </location>
</feature>
<reference evidence="9" key="1">
    <citation type="submission" date="2023-07" db="EMBL/GenBank/DDBJ databases">
        <title>draft genome sequence of fig (Ficus carica).</title>
        <authorList>
            <person name="Takahashi T."/>
            <person name="Nishimura K."/>
        </authorList>
    </citation>
    <scope>NUCLEOTIDE SEQUENCE</scope>
</reference>
<dbReference type="GO" id="GO:0005524">
    <property type="term" value="F:ATP binding"/>
    <property type="evidence" value="ECO:0007669"/>
    <property type="project" value="UniProtKB-UniRule"/>
</dbReference>
<dbReference type="GO" id="GO:0006351">
    <property type="term" value="P:DNA-templated transcription"/>
    <property type="evidence" value="ECO:0007669"/>
    <property type="project" value="UniProtKB-UniRule"/>
</dbReference>